<evidence type="ECO:0000313" key="6">
    <source>
        <dbReference type="EMBL" id="VDP36101.1"/>
    </source>
</evidence>
<comment type="similarity">
    <text evidence="2">Belongs to the TUBGCP family.</text>
</comment>
<evidence type="ECO:0000256" key="5">
    <source>
        <dbReference type="ARBA" id="ARBA00023212"/>
    </source>
</evidence>
<keyword evidence="3" id="KW-0963">Cytoplasm</keyword>
<dbReference type="PANTHER" id="PTHR19302:SF14">
    <property type="entry name" value="GAMMA-TUBULIN COMPLEX COMPONENT 3"/>
    <property type="match status" value="1"/>
</dbReference>
<dbReference type="PANTHER" id="PTHR19302">
    <property type="entry name" value="GAMMA TUBULIN COMPLEX PROTEIN"/>
    <property type="match status" value="1"/>
</dbReference>
<keyword evidence="4" id="KW-0493">Microtubule</keyword>
<dbReference type="EMBL" id="UZAL01027846">
    <property type="protein sequence ID" value="VDP36101.1"/>
    <property type="molecule type" value="Genomic_DNA"/>
</dbReference>
<dbReference type="GO" id="GO:0000922">
    <property type="term" value="C:spindle pole"/>
    <property type="evidence" value="ECO:0007669"/>
    <property type="project" value="InterPro"/>
</dbReference>
<protein>
    <submittedName>
        <fullName evidence="6">Uncharacterized protein</fullName>
    </submittedName>
</protein>
<dbReference type="GO" id="GO:0005874">
    <property type="term" value="C:microtubule"/>
    <property type="evidence" value="ECO:0007669"/>
    <property type="project" value="UniProtKB-KW"/>
</dbReference>
<dbReference type="GO" id="GO:0043015">
    <property type="term" value="F:gamma-tubulin binding"/>
    <property type="evidence" value="ECO:0007669"/>
    <property type="project" value="InterPro"/>
</dbReference>
<organism evidence="6 7">
    <name type="scientific">Schistosoma mattheei</name>
    <dbReference type="NCBI Taxonomy" id="31246"/>
    <lineage>
        <taxon>Eukaryota</taxon>
        <taxon>Metazoa</taxon>
        <taxon>Spiralia</taxon>
        <taxon>Lophotrochozoa</taxon>
        <taxon>Platyhelminthes</taxon>
        <taxon>Trematoda</taxon>
        <taxon>Digenea</taxon>
        <taxon>Strigeidida</taxon>
        <taxon>Schistosomatoidea</taxon>
        <taxon>Schistosomatidae</taxon>
        <taxon>Schistosoma</taxon>
    </lineage>
</organism>
<dbReference type="GO" id="GO:0031122">
    <property type="term" value="P:cytoplasmic microtubule organization"/>
    <property type="evidence" value="ECO:0007669"/>
    <property type="project" value="TreeGrafter"/>
</dbReference>
<comment type="subcellular location">
    <subcellularLocation>
        <location evidence="1">Cytoplasm</location>
        <location evidence="1">Cytoskeleton</location>
    </subcellularLocation>
</comment>
<dbReference type="GO" id="GO:0000278">
    <property type="term" value="P:mitotic cell cycle"/>
    <property type="evidence" value="ECO:0007669"/>
    <property type="project" value="TreeGrafter"/>
</dbReference>
<dbReference type="GO" id="GO:0007020">
    <property type="term" value="P:microtubule nucleation"/>
    <property type="evidence" value="ECO:0007669"/>
    <property type="project" value="InterPro"/>
</dbReference>
<dbReference type="Gene3D" id="1.20.120.1900">
    <property type="entry name" value="Gamma-tubulin complex, C-terminal domain"/>
    <property type="match status" value="1"/>
</dbReference>
<evidence type="ECO:0000256" key="2">
    <source>
        <dbReference type="ARBA" id="ARBA00010337"/>
    </source>
</evidence>
<dbReference type="InterPro" id="IPR040457">
    <property type="entry name" value="GCP_C"/>
</dbReference>
<accession>A0A183NXK8</accession>
<dbReference type="AlphaFoldDB" id="A0A183NXK8"/>
<evidence type="ECO:0000313" key="7">
    <source>
        <dbReference type="Proteomes" id="UP000269396"/>
    </source>
</evidence>
<dbReference type="InterPro" id="IPR042241">
    <property type="entry name" value="GCP_C_sf"/>
</dbReference>
<reference evidence="6 7" key="1">
    <citation type="submission" date="2018-11" db="EMBL/GenBank/DDBJ databases">
        <authorList>
            <consortium name="Pathogen Informatics"/>
        </authorList>
    </citation>
    <scope>NUCLEOTIDE SEQUENCE [LARGE SCALE GENOMIC DNA]</scope>
    <source>
        <strain>Denwood</strain>
        <strain evidence="7">Zambia</strain>
    </source>
</reference>
<sequence length="130" mass="15316">MISIVCKRTSQHLLETLIGCYNFLDHLRATRQFSLLEQGDFIQHVMDLLDSNLNESCSQILISRLSRMSKTNIRYSNTQYEQPQILHRLEVHLLHIYQQVKILTGWYTFSLDYHFDGVLATISFYVSIFV</sequence>
<dbReference type="GO" id="GO:0000930">
    <property type="term" value="C:gamma-tubulin complex"/>
    <property type="evidence" value="ECO:0007669"/>
    <property type="project" value="TreeGrafter"/>
</dbReference>
<gene>
    <name evidence="6" type="ORF">SMTD_LOCUS6844</name>
</gene>
<proteinExistence type="inferred from homology"/>
<dbReference type="GO" id="GO:0051321">
    <property type="term" value="P:meiotic cell cycle"/>
    <property type="evidence" value="ECO:0007669"/>
    <property type="project" value="TreeGrafter"/>
</dbReference>
<evidence type="ECO:0000256" key="3">
    <source>
        <dbReference type="ARBA" id="ARBA00022490"/>
    </source>
</evidence>
<keyword evidence="7" id="KW-1185">Reference proteome</keyword>
<evidence type="ECO:0000256" key="4">
    <source>
        <dbReference type="ARBA" id="ARBA00022701"/>
    </source>
</evidence>
<dbReference type="Proteomes" id="UP000269396">
    <property type="component" value="Unassembled WGS sequence"/>
</dbReference>
<evidence type="ECO:0000256" key="1">
    <source>
        <dbReference type="ARBA" id="ARBA00004245"/>
    </source>
</evidence>
<keyword evidence="5" id="KW-0206">Cytoskeleton</keyword>
<dbReference type="Pfam" id="PF04130">
    <property type="entry name" value="GCP_C_terminal"/>
    <property type="match status" value="1"/>
</dbReference>
<dbReference type="GO" id="GO:0051011">
    <property type="term" value="F:microtubule minus-end binding"/>
    <property type="evidence" value="ECO:0007669"/>
    <property type="project" value="TreeGrafter"/>
</dbReference>
<name>A0A183NXK8_9TREM</name>
<dbReference type="GO" id="GO:0051225">
    <property type="term" value="P:spindle assembly"/>
    <property type="evidence" value="ECO:0007669"/>
    <property type="project" value="TreeGrafter"/>
</dbReference>
<dbReference type="STRING" id="31246.A0A183NXK8"/>
<dbReference type="InterPro" id="IPR007259">
    <property type="entry name" value="GCP"/>
</dbReference>